<evidence type="ECO:0000256" key="9">
    <source>
        <dbReference type="ARBA" id="ARBA00023268"/>
    </source>
</evidence>
<keyword evidence="4 11" id="KW-0723">Serine/threonine-protein kinase</keyword>
<dbReference type="CDD" id="cd01918">
    <property type="entry name" value="HprK_C"/>
    <property type="match status" value="1"/>
</dbReference>
<evidence type="ECO:0000256" key="7">
    <source>
        <dbReference type="ARBA" id="ARBA00022777"/>
    </source>
</evidence>
<keyword evidence="5 11" id="KW-0808">Transferase</keyword>
<dbReference type="PANTHER" id="PTHR30305:SF1">
    <property type="entry name" value="HPR KINASE_PHOSPHORYLASE"/>
    <property type="match status" value="1"/>
</dbReference>
<evidence type="ECO:0000256" key="4">
    <source>
        <dbReference type="ARBA" id="ARBA00022527"/>
    </source>
</evidence>
<dbReference type="GO" id="GO:0004712">
    <property type="term" value="F:protein serine/threonine/tyrosine kinase activity"/>
    <property type="evidence" value="ECO:0007669"/>
    <property type="project" value="UniProtKB-UniRule"/>
</dbReference>
<feature type="region of interest" description="Important for the catalytic mechanism of dephosphorylation" evidence="11">
    <location>
        <begin position="278"/>
        <end position="283"/>
    </location>
</feature>
<evidence type="ECO:0000256" key="11">
    <source>
        <dbReference type="HAMAP-Rule" id="MF_01249"/>
    </source>
</evidence>
<dbReference type="InterPro" id="IPR028979">
    <property type="entry name" value="Ser_kin/Pase_Hpr-like_N_sf"/>
</dbReference>
<comment type="similarity">
    <text evidence="2 11">Belongs to the HPrK/P family.</text>
</comment>
<dbReference type="OrthoDB" id="9778803at2"/>
<dbReference type="AlphaFoldDB" id="A0A5E6MGQ7"/>
<dbReference type="SUPFAM" id="SSF53795">
    <property type="entry name" value="PEP carboxykinase-like"/>
    <property type="match status" value="1"/>
</dbReference>
<dbReference type="InterPro" id="IPR003755">
    <property type="entry name" value="HPr(Ser)_kin/Pase"/>
</dbReference>
<dbReference type="EMBL" id="CABFVA020000080">
    <property type="protein sequence ID" value="VVM07064.1"/>
    <property type="molecule type" value="Genomic_DNA"/>
</dbReference>
<dbReference type="InterPro" id="IPR011104">
    <property type="entry name" value="Hpr_kin/Pase_C"/>
</dbReference>
<keyword evidence="7 11" id="KW-0418">Kinase</keyword>
<comment type="catalytic activity">
    <reaction evidence="10 11">
        <text>[HPr protein]-O-phospho-L-serine + phosphate + H(+) = [HPr protein]-L-serine + diphosphate</text>
        <dbReference type="Rhea" id="RHEA:46604"/>
        <dbReference type="Rhea" id="RHEA-COMP:11602"/>
        <dbReference type="Rhea" id="RHEA-COMP:11603"/>
        <dbReference type="ChEBI" id="CHEBI:15378"/>
        <dbReference type="ChEBI" id="CHEBI:29999"/>
        <dbReference type="ChEBI" id="CHEBI:33019"/>
        <dbReference type="ChEBI" id="CHEBI:43474"/>
        <dbReference type="ChEBI" id="CHEBI:83421"/>
    </reaction>
</comment>
<keyword evidence="11" id="KW-0460">Magnesium</keyword>
<dbReference type="Proteomes" id="UP000334923">
    <property type="component" value="Unassembled WGS sequence"/>
</dbReference>
<keyword evidence="15" id="KW-1185">Reference proteome</keyword>
<protein>
    <recommendedName>
        <fullName evidence="11">HPr kinase/phosphorylase</fullName>
        <shortName evidence="11">HPrK/P</shortName>
        <ecNumber evidence="11">2.7.11.-</ecNumber>
        <ecNumber evidence="11">2.7.4.-</ecNumber>
    </recommendedName>
    <alternativeName>
        <fullName evidence="11">HPr(Ser) kinase/phosphorylase</fullName>
    </alternativeName>
</protein>
<comment type="domain">
    <text evidence="11">The Walker A ATP-binding motif also binds Pi and PPi.</text>
</comment>
<accession>A0A5E6MGQ7</accession>
<feature type="domain" description="HPr kinase/phosphorylase C-terminal" evidence="13">
    <location>
        <begin position="145"/>
        <end position="312"/>
    </location>
</feature>
<comment type="function">
    <text evidence="11">Catalyzes the ATP- as well as the pyrophosphate-dependent phosphorylation of a specific serine residue in HPr, a phosphocarrier protein of the phosphoenolpyruvate-dependent sugar phosphotransferase system (PTS). HprK/P also catalyzes the pyrophosphate-producing, inorganic phosphate-dependent dephosphorylation (phosphorolysis) of seryl-phosphorylated HPr (P-Ser-HPr).</text>
</comment>
<dbReference type="GO" id="GO:0000287">
    <property type="term" value="F:magnesium ion binding"/>
    <property type="evidence" value="ECO:0007669"/>
    <property type="project" value="UniProtKB-UniRule"/>
</dbReference>
<comment type="cofactor">
    <cofactor evidence="11">
        <name>Mg(2+)</name>
        <dbReference type="ChEBI" id="CHEBI:18420"/>
    </cofactor>
</comment>
<evidence type="ECO:0000259" key="12">
    <source>
        <dbReference type="Pfam" id="PF02603"/>
    </source>
</evidence>
<dbReference type="EC" id="2.7.4.-" evidence="11"/>
<organism evidence="14 15">
    <name type="scientific">Methylacidimicrobium tartarophylax</name>
    <dbReference type="NCBI Taxonomy" id="1041768"/>
    <lineage>
        <taxon>Bacteria</taxon>
        <taxon>Pseudomonadati</taxon>
        <taxon>Verrucomicrobiota</taxon>
        <taxon>Methylacidimicrobium</taxon>
    </lineage>
</organism>
<comment type="catalytic activity">
    <reaction evidence="1 11">
        <text>[HPr protein]-L-serine + ATP = [HPr protein]-O-phospho-L-serine + ADP + H(+)</text>
        <dbReference type="Rhea" id="RHEA:46600"/>
        <dbReference type="Rhea" id="RHEA-COMP:11602"/>
        <dbReference type="Rhea" id="RHEA-COMP:11603"/>
        <dbReference type="ChEBI" id="CHEBI:15378"/>
        <dbReference type="ChEBI" id="CHEBI:29999"/>
        <dbReference type="ChEBI" id="CHEBI:30616"/>
        <dbReference type="ChEBI" id="CHEBI:83421"/>
        <dbReference type="ChEBI" id="CHEBI:456216"/>
    </reaction>
</comment>
<feature type="active site" evidence="11">
    <location>
        <position position="173"/>
    </location>
</feature>
<name>A0A5E6MGQ7_9BACT</name>
<dbReference type="InterPro" id="IPR027417">
    <property type="entry name" value="P-loop_NTPase"/>
</dbReference>
<evidence type="ECO:0000313" key="15">
    <source>
        <dbReference type="Proteomes" id="UP000334923"/>
    </source>
</evidence>
<keyword evidence="9 11" id="KW-0511">Multifunctional enzyme</keyword>
<dbReference type="GO" id="GO:0006109">
    <property type="term" value="P:regulation of carbohydrate metabolic process"/>
    <property type="evidence" value="ECO:0007669"/>
    <property type="project" value="UniProtKB-UniRule"/>
</dbReference>
<dbReference type="GO" id="GO:0005524">
    <property type="term" value="F:ATP binding"/>
    <property type="evidence" value="ECO:0007669"/>
    <property type="project" value="UniProtKB-UniRule"/>
</dbReference>
<dbReference type="GO" id="GO:0000155">
    <property type="term" value="F:phosphorelay sensor kinase activity"/>
    <property type="evidence" value="ECO:0007669"/>
    <property type="project" value="InterPro"/>
</dbReference>
<evidence type="ECO:0000313" key="14">
    <source>
        <dbReference type="EMBL" id="VVM07064.1"/>
    </source>
</evidence>
<feature type="binding site" evidence="11">
    <location>
        <position position="174"/>
    </location>
    <ligand>
        <name>Mg(2+)</name>
        <dbReference type="ChEBI" id="CHEBI:18420"/>
    </ligand>
</feature>
<evidence type="ECO:0000256" key="5">
    <source>
        <dbReference type="ARBA" id="ARBA00022679"/>
    </source>
</evidence>
<evidence type="ECO:0000256" key="6">
    <source>
        <dbReference type="ARBA" id="ARBA00022741"/>
    </source>
</evidence>
<evidence type="ECO:0000259" key="13">
    <source>
        <dbReference type="Pfam" id="PF07475"/>
    </source>
</evidence>
<feature type="active site" evidence="11">
    <location>
        <position position="257"/>
    </location>
</feature>
<keyword evidence="6 11" id="KW-0547">Nucleotide-binding</keyword>
<keyword evidence="11" id="KW-0479">Metal-binding</keyword>
<feature type="region of interest" description="Important for the catalytic mechanism of both phosphorylation and dephosphorylation" evidence="11">
    <location>
        <begin position="215"/>
        <end position="224"/>
    </location>
</feature>
<proteinExistence type="inferred from homology"/>
<comment type="caution">
    <text evidence="11">Lacks conserved residue(s) required for the propagation of feature annotation.</text>
</comment>
<dbReference type="HAMAP" id="MF_01249">
    <property type="entry name" value="HPr_kinase"/>
    <property type="match status" value="1"/>
</dbReference>
<dbReference type="Pfam" id="PF02603">
    <property type="entry name" value="Hpr_kinase_N"/>
    <property type="match status" value="1"/>
</dbReference>
<gene>
    <name evidence="11 14" type="primary">hprK</name>
    <name evidence="14" type="ORF">MAMT_01536</name>
</gene>
<dbReference type="SUPFAM" id="SSF75138">
    <property type="entry name" value="HprK N-terminal domain-like"/>
    <property type="match status" value="1"/>
</dbReference>
<dbReference type="Gene3D" id="3.40.1390.20">
    <property type="entry name" value="HprK N-terminal domain-like"/>
    <property type="match status" value="1"/>
</dbReference>
<reference evidence="14 15" key="1">
    <citation type="submission" date="2019-09" db="EMBL/GenBank/DDBJ databases">
        <authorList>
            <person name="Cremers G."/>
        </authorList>
    </citation>
    <scope>NUCLEOTIDE SEQUENCE [LARGE SCALE GENOMIC DNA]</scope>
    <source>
        <strain evidence="14">4A</strain>
    </source>
</reference>
<keyword evidence="8 11" id="KW-0067">ATP-binding</keyword>
<feature type="domain" description="HPr(Ser) kinase/phosphorylase N-terminal" evidence="12">
    <location>
        <begin position="15"/>
        <end position="141"/>
    </location>
</feature>
<comment type="subunit">
    <text evidence="3 11">Homohexamer.</text>
</comment>
<dbReference type="PANTHER" id="PTHR30305">
    <property type="entry name" value="PROTEIN YJDM-RELATED"/>
    <property type="match status" value="1"/>
</dbReference>
<dbReference type="Pfam" id="PF07475">
    <property type="entry name" value="Hpr_kinase_C"/>
    <property type="match status" value="1"/>
</dbReference>
<evidence type="ECO:0000256" key="1">
    <source>
        <dbReference type="ARBA" id="ARBA00001120"/>
    </source>
</evidence>
<comment type="miscellaneous">
    <text evidence="11">Both phosphorylation and phosphorolysis are carried out by the same active site and suggest a common mechanism for both reactions.</text>
</comment>
<evidence type="ECO:0000256" key="3">
    <source>
        <dbReference type="ARBA" id="ARBA00011643"/>
    </source>
</evidence>
<dbReference type="Gene3D" id="3.40.50.300">
    <property type="entry name" value="P-loop containing nucleotide triphosphate hydrolases"/>
    <property type="match status" value="1"/>
</dbReference>
<feature type="binding site" evidence="11">
    <location>
        <begin position="167"/>
        <end position="174"/>
    </location>
    <ligand>
        <name>ATP</name>
        <dbReference type="ChEBI" id="CHEBI:30616"/>
    </ligand>
</feature>
<feature type="binding site" evidence="11">
    <location>
        <position position="216"/>
    </location>
    <ligand>
        <name>Mg(2+)</name>
        <dbReference type="ChEBI" id="CHEBI:18420"/>
    </ligand>
</feature>
<evidence type="ECO:0000256" key="10">
    <source>
        <dbReference type="ARBA" id="ARBA00047657"/>
    </source>
</evidence>
<dbReference type="GO" id="GO:0004674">
    <property type="term" value="F:protein serine/threonine kinase activity"/>
    <property type="evidence" value="ECO:0007669"/>
    <property type="project" value="UniProtKB-KW"/>
</dbReference>
<evidence type="ECO:0000256" key="8">
    <source>
        <dbReference type="ARBA" id="ARBA00022840"/>
    </source>
</evidence>
<feature type="active site" description="Proton acceptor; for phosphorylation activity. Proton donor; for dephosphorylation activity" evidence="11">
    <location>
        <position position="191"/>
    </location>
</feature>
<dbReference type="EC" id="2.7.11.-" evidence="11"/>
<evidence type="ECO:0000256" key="2">
    <source>
        <dbReference type="ARBA" id="ARBA00006883"/>
    </source>
</evidence>
<dbReference type="RefSeq" id="WP_142660370.1">
    <property type="nucleotide sequence ID" value="NZ_CABFVA020000080.1"/>
</dbReference>
<dbReference type="NCBIfam" id="TIGR00679">
    <property type="entry name" value="hpr-ser"/>
    <property type="match status" value="1"/>
</dbReference>
<sequence length="321" mass="35491">MIRPKSASDSVPRVTAREFFAQHETALQGELIAGRSGLGRTIQEGSVNRPGLQLAGYLTDFAWQRVQIIGTGETSYLRSLPADEARRRVRAIFLRKIPCLIISRGFAPPDFLVEEAEETGTPLFLSRLHTMRLINTVTICLEMDFAPRVNEQGSMVDIQGIGVLLKGASGVGKSECVLSLIARGYSLVADDITTIFCLEGRELVARAPDISRFYMEVRGIGIIDVSSLFGLKAIRMEKRVDLVATLREWEPGEEIERVGLAQGVYEILNVPIPHVIIPIRPGRDLATLVEVAALDQKLRAMGHNAAQEFNSKLTKLTKRKQ</sequence>
<dbReference type="InterPro" id="IPR011126">
    <property type="entry name" value="Hpr_kin/Pase_Hpr_N"/>
</dbReference>